<dbReference type="GO" id="GO:0016853">
    <property type="term" value="F:isomerase activity"/>
    <property type="evidence" value="ECO:0007669"/>
    <property type="project" value="InterPro"/>
</dbReference>
<reference evidence="9" key="1">
    <citation type="journal article" date="2023" name="Commun. Biol.">
        <title>Genome analysis of Parmales, the sister group of diatoms, reveals the evolutionary specialization of diatoms from phago-mixotrophs to photoautotrophs.</title>
        <authorList>
            <person name="Ban H."/>
            <person name="Sato S."/>
            <person name="Yoshikawa S."/>
            <person name="Yamada K."/>
            <person name="Nakamura Y."/>
            <person name="Ichinomiya M."/>
            <person name="Sato N."/>
            <person name="Blanc-Mathieu R."/>
            <person name="Endo H."/>
            <person name="Kuwata A."/>
            <person name="Ogata H."/>
        </authorList>
    </citation>
    <scope>NUCLEOTIDE SEQUENCE [LARGE SCALE GENOMIC DNA]</scope>
</reference>
<feature type="region of interest" description="Disordered" evidence="6">
    <location>
        <begin position="51"/>
        <end position="72"/>
    </location>
</feature>
<dbReference type="InterPro" id="IPR000086">
    <property type="entry name" value="NUDIX_hydrolase_dom"/>
</dbReference>
<dbReference type="Gene3D" id="3.90.79.10">
    <property type="entry name" value="Nucleoside Triphosphate Pyrophosphohydrolase"/>
    <property type="match status" value="1"/>
</dbReference>
<proteinExistence type="inferred from homology"/>
<dbReference type="GO" id="GO:0005975">
    <property type="term" value="P:carbohydrate metabolic process"/>
    <property type="evidence" value="ECO:0007669"/>
    <property type="project" value="InterPro"/>
</dbReference>
<evidence type="ECO:0000256" key="2">
    <source>
        <dbReference type="ARBA" id="ARBA00005582"/>
    </source>
</evidence>
<protein>
    <recommendedName>
        <fullName evidence="7">Nudix hydrolase domain-containing protein</fullName>
    </recommendedName>
</protein>
<gene>
    <name evidence="8" type="ORF">TrCOL_g9557</name>
</gene>
<accession>A0A9W7LDT5</accession>
<dbReference type="Pfam" id="PF01263">
    <property type="entry name" value="Aldose_epim"/>
    <property type="match status" value="1"/>
</dbReference>
<dbReference type="EMBL" id="BRYA01000293">
    <property type="protein sequence ID" value="GMI46318.1"/>
    <property type="molecule type" value="Genomic_DNA"/>
</dbReference>
<dbReference type="PROSITE" id="PS00893">
    <property type="entry name" value="NUDIX_BOX"/>
    <property type="match status" value="1"/>
</dbReference>
<dbReference type="PANTHER" id="PTHR43758">
    <property type="entry name" value="7,8-DIHYDRO-8-OXOGUANINE TRIPHOSPHATASE"/>
    <property type="match status" value="1"/>
</dbReference>
<keyword evidence="4" id="KW-0378">Hydrolase</keyword>
<evidence type="ECO:0000256" key="3">
    <source>
        <dbReference type="ARBA" id="ARBA00022723"/>
    </source>
</evidence>
<dbReference type="Pfam" id="PF00293">
    <property type="entry name" value="NUDIX"/>
    <property type="match status" value="1"/>
</dbReference>
<comment type="cofactor">
    <cofactor evidence="1">
        <name>Mg(2+)</name>
        <dbReference type="ChEBI" id="CHEBI:18420"/>
    </cofactor>
</comment>
<dbReference type="InterPro" id="IPR015797">
    <property type="entry name" value="NUDIX_hydrolase-like_dom_sf"/>
</dbReference>
<dbReference type="SUPFAM" id="SSF74650">
    <property type="entry name" value="Galactose mutarotase-like"/>
    <property type="match status" value="1"/>
</dbReference>
<dbReference type="SUPFAM" id="SSF55811">
    <property type="entry name" value="Nudix"/>
    <property type="match status" value="1"/>
</dbReference>
<keyword evidence="5" id="KW-0460">Magnesium</keyword>
<dbReference type="InterPro" id="IPR008183">
    <property type="entry name" value="Aldose_1/G6P_1-epimerase"/>
</dbReference>
<dbReference type="OrthoDB" id="408303at2759"/>
<dbReference type="CDD" id="cd03427">
    <property type="entry name" value="NUDIX_MTH1_Nudt1"/>
    <property type="match status" value="1"/>
</dbReference>
<dbReference type="InterPro" id="IPR011013">
    <property type="entry name" value="Gal_mutarotase_sf_dom"/>
</dbReference>
<dbReference type="GO" id="GO:0030246">
    <property type="term" value="F:carbohydrate binding"/>
    <property type="evidence" value="ECO:0007669"/>
    <property type="project" value="InterPro"/>
</dbReference>
<dbReference type="GO" id="GO:0042262">
    <property type="term" value="P:DNA protection"/>
    <property type="evidence" value="ECO:0007669"/>
    <property type="project" value="TreeGrafter"/>
</dbReference>
<feature type="domain" description="Nudix hydrolase" evidence="7">
    <location>
        <begin position="145"/>
        <end position="285"/>
    </location>
</feature>
<keyword evidence="9" id="KW-1185">Reference proteome</keyword>
<dbReference type="InterPro" id="IPR014718">
    <property type="entry name" value="GH-type_carb-bd"/>
</dbReference>
<dbReference type="GO" id="GO:0008413">
    <property type="term" value="F:8-oxo-7,8-dihydroguanosine triphosphate pyrophosphatase activity"/>
    <property type="evidence" value="ECO:0007669"/>
    <property type="project" value="TreeGrafter"/>
</dbReference>
<organism evidence="8 9">
    <name type="scientific">Triparma columacea</name>
    <dbReference type="NCBI Taxonomy" id="722753"/>
    <lineage>
        <taxon>Eukaryota</taxon>
        <taxon>Sar</taxon>
        <taxon>Stramenopiles</taxon>
        <taxon>Ochrophyta</taxon>
        <taxon>Bolidophyceae</taxon>
        <taxon>Parmales</taxon>
        <taxon>Triparmaceae</taxon>
        <taxon>Triparma</taxon>
    </lineage>
</organism>
<evidence type="ECO:0000313" key="9">
    <source>
        <dbReference type="Proteomes" id="UP001165065"/>
    </source>
</evidence>
<comment type="similarity">
    <text evidence="2">Belongs to the Nudix hydrolase family.</text>
</comment>
<dbReference type="Gene3D" id="2.70.98.10">
    <property type="match status" value="1"/>
</dbReference>
<dbReference type="PROSITE" id="PS51462">
    <property type="entry name" value="NUDIX"/>
    <property type="match status" value="1"/>
</dbReference>
<sequence length="355" mass="38359">MSDLASLQTAIDTAAAKVVDLKKSGGEVDAIKAAVAELLAAKTAYAAANDGKLADGTPFDPNASKKDKKKKNPGLLRAEVEYSVEDEGVTVKTRVTNLGEIRTPVNTTQHTYFNLGDGERGVLEHELKVEAEGYMEVGEDIDRFKTKHYTLVILHSPSKSSVLLGLKNRGFGEGFYNSFGGKAEQGEDVVQGAVREVQEETGIEISAKDMAQGKVGVLNFGFADNDKLMVVNLFRVDLDLCDTGGGLDYGCEEITPEWFYYGDVPFGRMFADDSVWFCPVMGWTEGGGGGEGGGLEGILNSAADDHVVEGKGKRIWEPKEGKAGWKGEGWFVFEPGGTEVNRVKEWFMVPPPTVV</sequence>
<evidence type="ECO:0000256" key="6">
    <source>
        <dbReference type="SAM" id="MobiDB-lite"/>
    </source>
</evidence>
<comment type="caution">
    <text evidence="8">The sequence shown here is derived from an EMBL/GenBank/DDBJ whole genome shotgun (WGS) entry which is preliminary data.</text>
</comment>
<name>A0A9W7LDT5_9STRA</name>
<dbReference type="GO" id="GO:0046872">
    <property type="term" value="F:metal ion binding"/>
    <property type="evidence" value="ECO:0007669"/>
    <property type="project" value="UniProtKB-KW"/>
</dbReference>
<dbReference type="PANTHER" id="PTHR43758:SF2">
    <property type="entry name" value="OXIDIZED PURINE NUCLEOSIDE TRIPHOSPHATE HYDROLASE"/>
    <property type="match status" value="1"/>
</dbReference>
<evidence type="ECO:0000313" key="8">
    <source>
        <dbReference type="EMBL" id="GMI46318.1"/>
    </source>
</evidence>
<evidence type="ECO:0000259" key="7">
    <source>
        <dbReference type="PROSITE" id="PS51462"/>
    </source>
</evidence>
<evidence type="ECO:0000256" key="5">
    <source>
        <dbReference type="ARBA" id="ARBA00022842"/>
    </source>
</evidence>
<keyword evidence="3" id="KW-0479">Metal-binding</keyword>
<dbReference type="Proteomes" id="UP001165065">
    <property type="component" value="Unassembled WGS sequence"/>
</dbReference>
<evidence type="ECO:0000256" key="1">
    <source>
        <dbReference type="ARBA" id="ARBA00001946"/>
    </source>
</evidence>
<dbReference type="GO" id="GO:0005737">
    <property type="term" value="C:cytoplasm"/>
    <property type="evidence" value="ECO:0007669"/>
    <property type="project" value="TreeGrafter"/>
</dbReference>
<dbReference type="AlphaFoldDB" id="A0A9W7LDT5"/>
<dbReference type="InterPro" id="IPR020084">
    <property type="entry name" value="NUDIX_hydrolase_CS"/>
</dbReference>
<evidence type="ECO:0000256" key="4">
    <source>
        <dbReference type="ARBA" id="ARBA00022801"/>
    </source>
</evidence>